<gene>
    <name evidence="13" type="ORF">GUJ93_ZPchr0001g29830</name>
</gene>
<evidence type="ECO:0000256" key="4">
    <source>
        <dbReference type="ARBA" id="ARBA00022618"/>
    </source>
</evidence>
<dbReference type="GO" id="GO:0005634">
    <property type="term" value="C:nucleus"/>
    <property type="evidence" value="ECO:0007669"/>
    <property type="project" value="UniProtKB-SubCell"/>
</dbReference>
<evidence type="ECO:0000256" key="10">
    <source>
        <dbReference type="SAM" id="Coils"/>
    </source>
</evidence>
<evidence type="ECO:0000256" key="1">
    <source>
        <dbReference type="ARBA" id="ARBA00004584"/>
    </source>
</evidence>
<evidence type="ECO:0000256" key="6">
    <source>
        <dbReference type="ARBA" id="ARBA00023054"/>
    </source>
</evidence>
<evidence type="ECO:0000313" key="14">
    <source>
        <dbReference type="Proteomes" id="UP000729402"/>
    </source>
</evidence>
<dbReference type="GO" id="GO:0051301">
    <property type="term" value="P:cell division"/>
    <property type="evidence" value="ECO:0007669"/>
    <property type="project" value="UniProtKB-UniRule"/>
</dbReference>
<evidence type="ECO:0000256" key="8">
    <source>
        <dbReference type="ARBA" id="ARBA00023328"/>
    </source>
</evidence>
<comment type="similarity">
    <text evidence="2 9">Belongs to the SPC25 family.</text>
</comment>
<comment type="caution">
    <text evidence="13">The sequence shown here is derived from an EMBL/GenBank/DDBJ whole genome shotgun (WGS) entry which is preliminary data.</text>
</comment>
<feature type="region of interest" description="Disordered" evidence="11">
    <location>
        <begin position="242"/>
        <end position="274"/>
    </location>
</feature>
<proteinExistence type="inferred from homology"/>
<comment type="subcellular location">
    <subcellularLocation>
        <location evidence="1">Chromosome</location>
        <location evidence="1">Centromere</location>
    </subcellularLocation>
    <subcellularLocation>
        <location evidence="9">Nucleus</location>
    </subcellularLocation>
    <subcellularLocation>
        <location evidence="9">Chromosome</location>
        <location evidence="9">Centromere</location>
        <location evidence="9">Kinetochore</location>
    </subcellularLocation>
</comment>
<dbReference type="OrthoDB" id="6353017at2759"/>
<name>A0A8J5S2A9_ZIZPA</name>
<dbReference type="InterPro" id="IPR045143">
    <property type="entry name" value="Spc25"/>
</dbReference>
<keyword evidence="3 9" id="KW-0158">Chromosome</keyword>
<keyword evidence="8 9" id="KW-0137">Centromere</keyword>
<keyword evidence="6 10" id="KW-0175">Coiled coil</keyword>
<evidence type="ECO:0000256" key="7">
    <source>
        <dbReference type="ARBA" id="ARBA00023306"/>
    </source>
</evidence>
<evidence type="ECO:0000313" key="13">
    <source>
        <dbReference type="EMBL" id="KAG8053785.1"/>
    </source>
</evidence>
<feature type="compositionally biased region" description="Polar residues" evidence="11">
    <location>
        <begin position="258"/>
        <end position="270"/>
    </location>
</feature>
<evidence type="ECO:0000256" key="3">
    <source>
        <dbReference type="ARBA" id="ARBA00022454"/>
    </source>
</evidence>
<evidence type="ECO:0000259" key="12">
    <source>
        <dbReference type="Pfam" id="PF08234"/>
    </source>
</evidence>
<reference evidence="13" key="2">
    <citation type="submission" date="2021-02" db="EMBL/GenBank/DDBJ databases">
        <authorList>
            <person name="Kimball J.A."/>
            <person name="Haas M.W."/>
            <person name="Macchietto M."/>
            <person name="Kono T."/>
            <person name="Duquette J."/>
            <person name="Shao M."/>
        </authorList>
    </citation>
    <scope>NUCLEOTIDE SEQUENCE</scope>
    <source>
        <tissue evidence="13">Fresh leaf tissue</tissue>
    </source>
</reference>
<reference evidence="13" key="1">
    <citation type="journal article" date="2021" name="bioRxiv">
        <title>Whole Genome Assembly and Annotation of Northern Wild Rice, Zizania palustris L., Supports a Whole Genome Duplication in the Zizania Genus.</title>
        <authorList>
            <person name="Haas M."/>
            <person name="Kono T."/>
            <person name="Macchietto M."/>
            <person name="Millas R."/>
            <person name="McGilp L."/>
            <person name="Shao M."/>
            <person name="Duquette J."/>
            <person name="Hirsch C.N."/>
            <person name="Kimball J."/>
        </authorList>
    </citation>
    <scope>NUCLEOTIDE SEQUENCE</scope>
    <source>
        <tissue evidence="13">Fresh leaf tissue</tissue>
    </source>
</reference>
<comment type="subunit">
    <text evidence="9">Component of the NDC80 complex.</text>
</comment>
<keyword evidence="9" id="KW-0539">Nucleus</keyword>
<dbReference type="PANTHER" id="PTHR14281:SF0">
    <property type="entry name" value="KINETOCHORE PROTEIN SPC25"/>
    <property type="match status" value="1"/>
</dbReference>
<dbReference type="AlphaFoldDB" id="A0A8J5S2A9"/>
<feature type="coiled-coil region" evidence="10">
    <location>
        <begin position="55"/>
        <end position="82"/>
    </location>
</feature>
<evidence type="ECO:0000256" key="5">
    <source>
        <dbReference type="ARBA" id="ARBA00022776"/>
    </source>
</evidence>
<feature type="domain" description="Chromosome segregation protein Spc25 C-terminal" evidence="12">
    <location>
        <begin position="157"/>
        <end position="225"/>
    </location>
</feature>
<dbReference type="EMBL" id="JAAALK010000288">
    <property type="protein sequence ID" value="KAG8053785.1"/>
    <property type="molecule type" value="Genomic_DNA"/>
</dbReference>
<feature type="compositionally biased region" description="Low complexity" evidence="11">
    <location>
        <begin position="242"/>
        <end position="257"/>
    </location>
</feature>
<keyword evidence="5 9" id="KW-0498">Mitosis</keyword>
<protein>
    <recommendedName>
        <fullName evidence="9">Kinetochore protein SPC25</fullName>
    </recommendedName>
</protein>
<organism evidence="13 14">
    <name type="scientific">Zizania palustris</name>
    <name type="common">Northern wild rice</name>
    <dbReference type="NCBI Taxonomy" id="103762"/>
    <lineage>
        <taxon>Eukaryota</taxon>
        <taxon>Viridiplantae</taxon>
        <taxon>Streptophyta</taxon>
        <taxon>Embryophyta</taxon>
        <taxon>Tracheophyta</taxon>
        <taxon>Spermatophyta</taxon>
        <taxon>Magnoliopsida</taxon>
        <taxon>Liliopsida</taxon>
        <taxon>Poales</taxon>
        <taxon>Poaceae</taxon>
        <taxon>BOP clade</taxon>
        <taxon>Oryzoideae</taxon>
        <taxon>Oryzeae</taxon>
        <taxon>Zizaniinae</taxon>
        <taxon>Zizania</taxon>
    </lineage>
</organism>
<dbReference type="FunFam" id="3.30.457.50:FF:000001">
    <property type="entry name" value="Probable kinetochore protein spc25"/>
    <property type="match status" value="1"/>
</dbReference>
<evidence type="ECO:0000256" key="11">
    <source>
        <dbReference type="SAM" id="MobiDB-lite"/>
    </source>
</evidence>
<dbReference type="GO" id="GO:0007059">
    <property type="term" value="P:chromosome segregation"/>
    <property type="evidence" value="ECO:0007669"/>
    <property type="project" value="InterPro"/>
</dbReference>
<evidence type="ECO:0000256" key="2">
    <source>
        <dbReference type="ARBA" id="ARBA00006379"/>
    </source>
</evidence>
<evidence type="ECO:0000256" key="9">
    <source>
        <dbReference type="RuleBase" id="RU367150"/>
    </source>
</evidence>
<dbReference type="Pfam" id="PF08234">
    <property type="entry name" value="Spindle_Spc25"/>
    <property type="match status" value="1"/>
</dbReference>
<accession>A0A8J5S2A9</accession>
<keyword evidence="9" id="KW-0995">Kinetochore</keyword>
<dbReference type="InterPro" id="IPR013255">
    <property type="entry name" value="Spc25_C"/>
</dbReference>
<keyword evidence="4 9" id="KW-0132">Cell division</keyword>
<sequence length="329" mass="36606">MDGGGGVDAVDLRRSMAAQRLAFERQIADGRERTKASTSAFSASLLSARSLANHTISHREKLKELKDRLRKLEADLAEALSIQVSKGTKYELTRESISNATATNEQLRTLVIDQRARRDEYRHAIEALEVNSDATGTNNLEEAIMWYKKFLGFQVVGGEGVKFVFSKIDLHNPDIEFFFCIKLNKDRYNLLQCNPSLKDSEELVKDLNCTNDLFKFVRIMRERFQAAAINGILPSSSFCLDTSPTTDSSQPSLSTDTGSGSTPATQSRSQSRAKKEQQPVLVICYLATAAPRVLQLQVHPVDSRQSKLLGLHKLLLTSVCMVTSQFDAI</sequence>
<dbReference type="CDD" id="cd23784">
    <property type="entry name" value="RWD_Spc25"/>
    <property type="match status" value="1"/>
</dbReference>
<dbReference type="Proteomes" id="UP000729402">
    <property type="component" value="Unassembled WGS sequence"/>
</dbReference>
<comment type="function">
    <text evidence="9">Acts as a component of the essential kinetochore-associated NDC80 complex, which is required for chromosome segregation and spindle checkpoint activity.</text>
</comment>
<keyword evidence="14" id="KW-1185">Reference proteome</keyword>
<dbReference type="GO" id="GO:0031262">
    <property type="term" value="C:Ndc80 complex"/>
    <property type="evidence" value="ECO:0007669"/>
    <property type="project" value="InterPro"/>
</dbReference>
<keyword evidence="7 9" id="KW-0131">Cell cycle</keyword>
<dbReference type="PANTHER" id="PTHR14281">
    <property type="entry name" value="KINETOCHORE PROTEIN SPC25-RELATED"/>
    <property type="match status" value="1"/>
</dbReference>